<evidence type="ECO:0000256" key="12">
    <source>
        <dbReference type="ARBA" id="ARBA00034013"/>
    </source>
</evidence>
<comment type="catalytic activity">
    <reaction evidence="12 14">
        <text>hydrolysis of (1-&gt;4)-alpha-D-glucosidic linkage in 4-alpha-D-[(1-&gt;4)-alpha-D-glucanosyl]n trehalose to yield trehalose and (1-&gt;4)-alpha-D-glucan.</text>
        <dbReference type="EC" id="3.2.1.141"/>
    </reaction>
</comment>
<keyword evidence="20" id="KW-1185">Reference proteome</keyword>
<feature type="active site" description="Nucleophile" evidence="15">
    <location>
        <position position="257"/>
    </location>
</feature>
<organism evidence="19 20">
    <name type="scientific">Acidiplasma cupricumulans</name>
    <dbReference type="NCBI Taxonomy" id="312540"/>
    <lineage>
        <taxon>Archaea</taxon>
        <taxon>Methanobacteriati</taxon>
        <taxon>Thermoplasmatota</taxon>
        <taxon>Thermoplasmata</taxon>
        <taxon>Thermoplasmatales</taxon>
        <taxon>Ferroplasmaceae</taxon>
        <taxon>Acidiplasma</taxon>
    </lineage>
</organism>
<accession>A0A0Q0VSD3</accession>
<dbReference type="InterPro" id="IPR012768">
    <property type="entry name" value="Trehalose_TreZ"/>
</dbReference>
<dbReference type="InterPro" id="IPR013783">
    <property type="entry name" value="Ig-like_fold"/>
</dbReference>
<dbReference type="NCBIfam" id="TIGR02402">
    <property type="entry name" value="trehalose_TreZ"/>
    <property type="match status" value="1"/>
</dbReference>
<sequence>MDELYHGIKKYDDNFILNVWAPKIKNMQLHLLDKNKKIIMHDAPYGFKSAVFPGHFGEKYKIIADGVEIPDPASRFQPEGINGPSQIINPDYNFIHNKWRVYDMNDTIIEEIHIGTFTKYGTYRGAEEKLEHFEDMGINTLEIMPLSQFYGTRNWGYDGVFPYAPAFSYGTPDELKHFIDRAHEYNINVILDVVYNHAGPLGNILPLLGPYFSDQHKNPWGPTFNFDGPFSDPVRSFILQNVIYWINEYKFDGLRLDAIHSIYDSSPVNIIKEISLIAKQFGEKHNRKIKIVAETDKNDSSLVKSVKNCGYGLDAHWNDDFHHSIFTYLSGENAGYYSDYGGPEHIIRCLKYGYDYNGVYSNYLHKVRGTVFKNMPKNRLIVCDSNHDQIGNRAFGERPLKILGDKKFKFFAGMIILSPFTPMLFQGEEYGEVSPFLFFVDPPDKKFAESVFNGRKSEFSDFSWSQDVPNPADIQTFINSKLTWNESDMYVNYYKTLISLRKKYVSEKYKLYMPEKNVIKIGYENASVYFSLSEKDVKINGHGIIYTTSKNNIINKFDILIKLN</sequence>
<name>A0A0Q0VSD3_9ARCH</name>
<evidence type="ECO:0000256" key="4">
    <source>
        <dbReference type="ARBA" id="ARBA00012268"/>
    </source>
</evidence>
<evidence type="ECO:0000313" key="19">
    <source>
        <dbReference type="EMBL" id="KQB36777.1"/>
    </source>
</evidence>
<dbReference type="InParanoid" id="A0A0Q0VSD3"/>
<dbReference type="GO" id="GO:0005992">
    <property type="term" value="P:trehalose biosynthetic process"/>
    <property type="evidence" value="ECO:0007669"/>
    <property type="project" value="UniProtKB-UniRule"/>
</dbReference>
<dbReference type="SUPFAM" id="SSF51445">
    <property type="entry name" value="(Trans)glycosidases"/>
    <property type="match status" value="1"/>
</dbReference>
<comment type="similarity">
    <text evidence="3 14">Belongs to the glycosyl hydrolase 13 family.</text>
</comment>
<feature type="domain" description="Glycosyl hydrolase family 13 catalytic" evidence="18">
    <location>
        <begin position="111"/>
        <end position="455"/>
    </location>
</feature>
<dbReference type="InterPro" id="IPR006047">
    <property type="entry name" value="GH13_cat_dom"/>
</dbReference>
<evidence type="ECO:0000256" key="3">
    <source>
        <dbReference type="ARBA" id="ARBA00008061"/>
    </source>
</evidence>
<evidence type="ECO:0000256" key="2">
    <source>
        <dbReference type="ARBA" id="ARBA00005199"/>
    </source>
</evidence>
<evidence type="ECO:0000256" key="8">
    <source>
        <dbReference type="ARBA" id="ARBA00023277"/>
    </source>
</evidence>
<evidence type="ECO:0000313" key="20">
    <source>
        <dbReference type="Proteomes" id="UP000050301"/>
    </source>
</evidence>
<dbReference type="AlphaFoldDB" id="A0A0Q0VSD3"/>
<dbReference type="Proteomes" id="UP000050301">
    <property type="component" value="Unassembled WGS sequence"/>
</dbReference>
<dbReference type="InterPro" id="IPR014756">
    <property type="entry name" value="Ig_E-set"/>
</dbReference>
<dbReference type="GO" id="GO:0005737">
    <property type="term" value="C:cytoplasm"/>
    <property type="evidence" value="ECO:0007669"/>
    <property type="project" value="UniProtKB-SubCell"/>
</dbReference>
<evidence type="ECO:0000256" key="5">
    <source>
        <dbReference type="ARBA" id="ARBA00015938"/>
    </source>
</evidence>
<dbReference type="InterPro" id="IPR044901">
    <property type="entry name" value="Trehalose_TreZ_E-set_sf"/>
</dbReference>
<feature type="binding site" evidence="16">
    <location>
        <begin position="255"/>
        <end position="260"/>
    </location>
    <ligand>
        <name>substrate</name>
    </ligand>
</feature>
<dbReference type="FunCoup" id="A0A0Q0VSD3">
    <property type="interactions" value="9"/>
</dbReference>
<feature type="binding site" evidence="16">
    <location>
        <begin position="387"/>
        <end position="392"/>
    </location>
    <ligand>
        <name>substrate</name>
    </ligand>
</feature>
<evidence type="ECO:0000256" key="14">
    <source>
        <dbReference type="PIRNR" id="PIRNR006337"/>
    </source>
</evidence>
<dbReference type="PIRSF" id="PIRSF006337">
    <property type="entry name" value="Trehalose_TreZ"/>
    <property type="match status" value="1"/>
</dbReference>
<dbReference type="SMART" id="SM00642">
    <property type="entry name" value="Aamy"/>
    <property type="match status" value="1"/>
</dbReference>
<dbReference type="Gene3D" id="1.10.10.760">
    <property type="entry name" value="E-set domains of sugar-utilizing enzymes"/>
    <property type="match status" value="1"/>
</dbReference>
<evidence type="ECO:0000256" key="16">
    <source>
        <dbReference type="PIRSR" id="PIRSR006337-2"/>
    </source>
</evidence>
<evidence type="ECO:0000256" key="1">
    <source>
        <dbReference type="ARBA" id="ARBA00004496"/>
    </source>
</evidence>
<feature type="binding site" evidence="16">
    <location>
        <begin position="319"/>
        <end position="323"/>
    </location>
    <ligand>
        <name>substrate</name>
    </ligand>
</feature>
<comment type="caution">
    <text evidence="19">The sequence shown here is derived from an EMBL/GenBank/DDBJ whole genome shotgun (WGS) entry which is preliminary data.</text>
</comment>
<feature type="site" description="Transition state stabilizer" evidence="17">
    <location>
        <position position="388"/>
    </location>
</feature>
<proteinExistence type="inferred from homology"/>
<evidence type="ECO:0000256" key="15">
    <source>
        <dbReference type="PIRSR" id="PIRSR006337-1"/>
    </source>
</evidence>
<dbReference type="EMBL" id="LKBH01000010">
    <property type="protein sequence ID" value="KQB36777.1"/>
    <property type="molecule type" value="Genomic_DNA"/>
</dbReference>
<dbReference type="UniPathway" id="UPA00299"/>
<dbReference type="GO" id="GO:0033942">
    <property type="term" value="F:4-alpha-D-(1-&gt;4)-alpha-D-glucanotrehalose trehalohydrolase activity"/>
    <property type="evidence" value="ECO:0007669"/>
    <property type="project" value="UniProtKB-EC"/>
</dbReference>
<comment type="pathway">
    <text evidence="2 14">Glycan biosynthesis; trehalose biosynthesis.</text>
</comment>
<dbReference type="EC" id="3.2.1.141" evidence="4 13"/>
<protein>
    <recommendedName>
        <fullName evidence="5 13">Malto-oligosyltrehalose trehalohydrolase</fullName>
        <shortName evidence="14">MTHase</shortName>
        <ecNumber evidence="4 13">3.2.1.141</ecNumber>
    </recommendedName>
    <alternativeName>
        <fullName evidence="11 14">4-alpha-D-((1-&gt;4)-alpha-D-glucano)trehalose trehalohydrolase</fullName>
    </alternativeName>
    <alternativeName>
        <fullName evidence="10 14">Maltooligosyl trehalose trehalohydrolase</fullName>
    </alternativeName>
</protein>
<dbReference type="SUPFAM" id="SSF81296">
    <property type="entry name" value="E set domains"/>
    <property type="match status" value="1"/>
</dbReference>
<dbReference type="Gene3D" id="3.20.20.80">
    <property type="entry name" value="Glycosidases"/>
    <property type="match status" value="1"/>
</dbReference>
<evidence type="ECO:0000256" key="9">
    <source>
        <dbReference type="ARBA" id="ARBA00023295"/>
    </source>
</evidence>
<dbReference type="Pfam" id="PF00128">
    <property type="entry name" value="Alpha-amylase"/>
    <property type="match status" value="1"/>
</dbReference>
<comment type="subcellular location">
    <subcellularLocation>
        <location evidence="1 15">Cytoplasm</location>
    </subcellularLocation>
</comment>
<keyword evidence="7 14" id="KW-0378">Hydrolase</keyword>
<feature type="active site" description="Proton donor" evidence="15">
    <location>
        <position position="294"/>
    </location>
</feature>
<dbReference type="PANTHER" id="PTHR43651:SF11">
    <property type="entry name" value="MALTO-OLIGOSYLTREHALOSE TREHALOHYDROLASE"/>
    <property type="match status" value="1"/>
</dbReference>
<dbReference type="CDD" id="cd11325">
    <property type="entry name" value="AmyAc_GTHase"/>
    <property type="match status" value="1"/>
</dbReference>
<dbReference type="InterPro" id="IPR017853">
    <property type="entry name" value="GH"/>
</dbReference>
<dbReference type="Gene3D" id="2.60.40.10">
    <property type="entry name" value="Immunoglobulins"/>
    <property type="match status" value="1"/>
</dbReference>
<evidence type="ECO:0000256" key="11">
    <source>
        <dbReference type="ARBA" id="ARBA00033284"/>
    </source>
</evidence>
<evidence type="ECO:0000256" key="7">
    <source>
        <dbReference type="ARBA" id="ARBA00022801"/>
    </source>
</evidence>
<gene>
    <name evidence="19" type="ORF">AOG55_03185</name>
</gene>
<dbReference type="PANTHER" id="PTHR43651">
    <property type="entry name" value="1,4-ALPHA-GLUCAN-BRANCHING ENZYME"/>
    <property type="match status" value="1"/>
</dbReference>
<evidence type="ECO:0000259" key="18">
    <source>
        <dbReference type="SMART" id="SM00642"/>
    </source>
</evidence>
<evidence type="ECO:0000256" key="17">
    <source>
        <dbReference type="PIRSR" id="PIRSR006337-3"/>
    </source>
</evidence>
<evidence type="ECO:0000256" key="13">
    <source>
        <dbReference type="NCBIfam" id="TIGR02402"/>
    </source>
</evidence>
<keyword evidence="9 14" id="KW-0326">Glycosidase</keyword>
<evidence type="ECO:0000256" key="10">
    <source>
        <dbReference type="ARBA" id="ARBA00032057"/>
    </source>
</evidence>
<reference evidence="19 20" key="1">
    <citation type="submission" date="2015-09" db="EMBL/GenBank/DDBJ databases">
        <title>Heavy metals and arsenic resistance mechanisms in polyextremophilic archaea of the family Ferroplasmaceae.</title>
        <authorList>
            <person name="Bulaev A.G."/>
            <person name="Kanygina A.V."/>
        </authorList>
    </citation>
    <scope>NUCLEOTIDE SEQUENCE [LARGE SCALE GENOMIC DNA]</scope>
    <source>
        <strain evidence="19 20">BH2</strain>
    </source>
</reference>
<keyword evidence="6" id="KW-0963">Cytoplasm</keyword>
<dbReference type="RefSeq" id="WP_055040738.1">
    <property type="nucleotide sequence ID" value="NZ_LKBH01000010.1"/>
</dbReference>
<keyword evidence="8" id="KW-0119">Carbohydrate metabolism</keyword>
<evidence type="ECO:0000256" key="6">
    <source>
        <dbReference type="ARBA" id="ARBA00022490"/>
    </source>
</evidence>